<dbReference type="SUPFAM" id="SSF90123">
    <property type="entry name" value="ABC transporter transmembrane region"/>
    <property type="match status" value="1"/>
</dbReference>
<feature type="compositionally biased region" description="Basic residues" evidence="7">
    <location>
        <begin position="1132"/>
        <end position="1143"/>
    </location>
</feature>
<feature type="transmembrane region" description="Helical" evidence="8">
    <location>
        <begin position="293"/>
        <end position="312"/>
    </location>
</feature>
<dbReference type="CDD" id="cd18583">
    <property type="entry name" value="ABC_6TM_HMT1"/>
    <property type="match status" value="1"/>
</dbReference>
<dbReference type="InterPro" id="IPR039421">
    <property type="entry name" value="Type_1_exporter"/>
</dbReference>
<dbReference type="PROSITE" id="PS00211">
    <property type="entry name" value="ABC_TRANSPORTER_1"/>
    <property type="match status" value="1"/>
</dbReference>
<evidence type="ECO:0000256" key="5">
    <source>
        <dbReference type="ARBA" id="ARBA00022989"/>
    </source>
</evidence>
<dbReference type="InterPro" id="IPR003593">
    <property type="entry name" value="AAA+_ATPase"/>
</dbReference>
<proteinExistence type="predicted"/>
<dbReference type="Gene3D" id="1.20.1560.10">
    <property type="entry name" value="ABC transporter type 1, transmembrane domain"/>
    <property type="match status" value="1"/>
</dbReference>
<feature type="compositionally biased region" description="Basic and acidic residues" evidence="7">
    <location>
        <begin position="247"/>
        <end position="260"/>
    </location>
</feature>
<name>A0ABQ0FX24_9PEZI</name>
<dbReference type="PROSITE" id="PS50893">
    <property type="entry name" value="ABC_TRANSPORTER_2"/>
    <property type="match status" value="1"/>
</dbReference>
<keyword evidence="12" id="KW-1185">Reference proteome</keyword>
<feature type="transmembrane region" description="Helical" evidence="8">
    <location>
        <begin position="62"/>
        <end position="86"/>
    </location>
</feature>
<accession>A0ABQ0FX24</accession>
<feature type="transmembrane region" description="Helical" evidence="8">
    <location>
        <begin position="159"/>
        <end position="180"/>
    </location>
</feature>
<dbReference type="SUPFAM" id="SSF52540">
    <property type="entry name" value="P-loop containing nucleoside triphosphate hydrolases"/>
    <property type="match status" value="1"/>
</dbReference>
<dbReference type="InterPro" id="IPR036640">
    <property type="entry name" value="ABC1_TM_sf"/>
</dbReference>
<evidence type="ECO:0000313" key="11">
    <source>
        <dbReference type="EMBL" id="GAB1310053.1"/>
    </source>
</evidence>
<feature type="transmembrane region" description="Helical" evidence="8">
    <location>
        <begin position="553"/>
        <end position="573"/>
    </location>
</feature>
<comment type="caution">
    <text evidence="11">The sequence shown here is derived from an EMBL/GenBank/DDBJ whole genome shotgun (WGS) entry which is preliminary data.</text>
</comment>
<feature type="transmembrane region" description="Helical" evidence="8">
    <location>
        <begin position="128"/>
        <end position="147"/>
    </location>
</feature>
<evidence type="ECO:0000256" key="4">
    <source>
        <dbReference type="ARBA" id="ARBA00022840"/>
    </source>
</evidence>
<dbReference type="RefSeq" id="XP_070911786.1">
    <property type="nucleotide sequence ID" value="XM_071055685.1"/>
</dbReference>
<dbReference type="InterPro" id="IPR003439">
    <property type="entry name" value="ABC_transporter-like_ATP-bd"/>
</dbReference>
<feature type="region of interest" description="Disordered" evidence="7">
    <location>
        <begin position="1057"/>
        <end position="1143"/>
    </location>
</feature>
<feature type="transmembrane region" description="Helical" evidence="8">
    <location>
        <begin position="410"/>
        <end position="432"/>
    </location>
</feature>
<feature type="domain" description="ABC transporter" evidence="9">
    <location>
        <begin position="613"/>
        <end position="847"/>
    </location>
</feature>
<dbReference type="PROSITE" id="PS50929">
    <property type="entry name" value="ABC_TM1F"/>
    <property type="match status" value="1"/>
</dbReference>
<dbReference type="InterPro" id="IPR011527">
    <property type="entry name" value="ABC1_TM_dom"/>
</dbReference>
<evidence type="ECO:0000256" key="2">
    <source>
        <dbReference type="ARBA" id="ARBA00022692"/>
    </source>
</evidence>
<feature type="compositionally biased region" description="Basic and acidic residues" evidence="7">
    <location>
        <begin position="852"/>
        <end position="864"/>
    </location>
</feature>
<reference evidence="11 12" key="1">
    <citation type="submission" date="2024-09" db="EMBL/GenBank/DDBJ databases">
        <title>Itraconazole resistance in Madurella fahalii resulting from another homologue of gene encoding cytochrome P450 14-alpha sterol demethylase (CYP51).</title>
        <authorList>
            <person name="Yoshioka I."/>
            <person name="Fahal A.H."/>
            <person name="Kaneko S."/>
            <person name="Yaguchi T."/>
        </authorList>
    </citation>
    <scope>NUCLEOTIDE SEQUENCE [LARGE SCALE GENOMIC DNA]</scope>
    <source>
        <strain evidence="11 12">IFM 68171</strain>
    </source>
</reference>
<evidence type="ECO:0000256" key="7">
    <source>
        <dbReference type="SAM" id="MobiDB-lite"/>
    </source>
</evidence>
<dbReference type="InterPro" id="IPR017871">
    <property type="entry name" value="ABC_transporter-like_CS"/>
</dbReference>
<evidence type="ECO:0000259" key="10">
    <source>
        <dbReference type="PROSITE" id="PS50929"/>
    </source>
</evidence>
<dbReference type="PANTHER" id="PTHR24221">
    <property type="entry name" value="ATP-BINDING CASSETTE SUB-FAMILY B"/>
    <property type="match status" value="1"/>
</dbReference>
<feature type="region of interest" description="Disordered" evidence="7">
    <location>
        <begin position="852"/>
        <end position="957"/>
    </location>
</feature>
<feature type="transmembrane region" description="Helical" evidence="8">
    <location>
        <begin position="514"/>
        <end position="541"/>
    </location>
</feature>
<keyword evidence="6 8" id="KW-0472">Membrane</keyword>
<dbReference type="Proteomes" id="UP001628179">
    <property type="component" value="Unassembled WGS sequence"/>
</dbReference>
<evidence type="ECO:0000256" key="8">
    <source>
        <dbReference type="SAM" id="Phobius"/>
    </source>
</evidence>
<evidence type="ECO:0000259" key="9">
    <source>
        <dbReference type="PROSITE" id="PS50893"/>
    </source>
</evidence>
<keyword evidence="2 8" id="KW-0812">Transmembrane</keyword>
<keyword evidence="5 8" id="KW-1133">Transmembrane helix</keyword>
<feature type="compositionally biased region" description="Low complexity" evidence="7">
    <location>
        <begin position="229"/>
        <end position="240"/>
    </location>
</feature>
<gene>
    <name evidence="11" type="ORF">MFIFM68171_00263</name>
</gene>
<dbReference type="SMART" id="SM00382">
    <property type="entry name" value="AAA"/>
    <property type="match status" value="1"/>
</dbReference>
<evidence type="ECO:0000256" key="3">
    <source>
        <dbReference type="ARBA" id="ARBA00022741"/>
    </source>
</evidence>
<evidence type="ECO:0000256" key="6">
    <source>
        <dbReference type="ARBA" id="ARBA00023136"/>
    </source>
</evidence>
<dbReference type="EMBL" id="BAAFSV010000001">
    <property type="protein sequence ID" value="GAB1310053.1"/>
    <property type="molecule type" value="Genomic_DNA"/>
</dbReference>
<dbReference type="Gene3D" id="3.40.50.300">
    <property type="entry name" value="P-loop containing nucleotide triphosphate hydrolases"/>
    <property type="match status" value="1"/>
</dbReference>
<comment type="subcellular location">
    <subcellularLocation>
        <location evidence="1">Membrane</location>
        <topology evidence="1">Multi-pass membrane protein</topology>
    </subcellularLocation>
</comment>
<feature type="transmembrane region" description="Helical" evidence="8">
    <location>
        <begin position="27"/>
        <end position="50"/>
    </location>
</feature>
<dbReference type="Pfam" id="PF00005">
    <property type="entry name" value="ABC_tran"/>
    <property type="match status" value="1"/>
</dbReference>
<feature type="compositionally biased region" description="Basic and acidic residues" evidence="7">
    <location>
        <begin position="1092"/>
        <end position="1109"/>
    </location>
</feature>
<feature type="region of interest" description="Disordered" evidence="7">
    <location>
        <begin position="203"/>
        <end position="260"/>
    </location>
</feature>
<dbReference type="Pfam" id="PF00664">
    <property type="entry name" value="ABC_membrane"/>
    <property type="match status" value="1"/>
</dbReference>
<feature type="transmembrane region" description="Helical" evidence="8">
    <location>
        <begin position="98"/>
        <end position="116"/>
    </location>
</feature>
<evidence type="ECO:0000313" key="12">
    <source>
        <dbReference type="Proteomes" id="UP001628179"/>
    </source>
</evidence>
<feature type="compositionally biased region" description="Basic and acidic residues" evidence="7">
    <location>
        <begin position="909"/>
        <end position="923"/>
    </location>
</feature>
<evidence type="ECO:0000256" key="1">
    <source>
        <dbReference type="ARBA" id="ARBA00004141"/>
    </source>
</evidence>
<keyword evidence="4" id="KW-0067">ATP-binding</keyword>
<dbReference type="PANTHER" id="PTHR24221:SF503">
    <property type="entry name" value="MITOCHONDRIAL POTASSIUM CHANNEL ATP-BINDING SUBUNIT"/>
    <property type="match status" value="1"/>
</dbReference>
<dbReference type="GeneID" id="98171008"/>
<organism evidence="11 12">
    <name type="scientific">Madurella fahalii</name>
    <dbReference type="NCBI Taxonomy" id="1157608"/>
    <lineage>
        <taxon>Eukaryota</taxon>
        <taxon>Fungi</taxon>
        <taxon>Dikarya</taxon>
        <taxon>Ascomycota</taxon>
        <taxon>Pezizomycotina</taxon>
        <taxon>Sordariomycetes</taxon>
        <taxon>Sordariomycetidae</taxon>
        <taxon>Sordariales</taxon>
        <taxon>Sordariales incertae sedis</taxon>
        <taxon>Madurella</taxon>
    </lineage>
</organism>
<keyword evidence="3" id="KW-0547">Nucleotide-binding</keyword>
<feature type="domain" description="ABC transmembrane type-1" evidence="10">
    <location>
        <begin position="296"/>
        <end position="579"/>
    </location>
</feature>
<protein>
    <submittedName>
        <fullName evidence="11">Heavy metal tolerance protein</fullName>
    </submittedName>
</protein>
<dbReference type="InterPro" id="IPR027417">
    <property type="entry name" value="P-loop_NTPase"/>
</dbReference>
<feature type="transmembrane region" description="Helical" evidence="8">
    <location>
        <begin position="269"/>
        <end position="287"/>
    </location>
</feature>
<sequence length="1163" mass="128432">MADPHDTDMADRAVTLPLRQVLTSLHYAYPTVVFLYYMVTSTIAICTLQTRSSEQSHPRRRAISWLLMFIILTYFTQLLTLVARGVIQHVFPPADQDIIIGLLSCALVFGVVFAGLSESANPVWHPYVGSFGLALVFEPVIQVLALAVRPAEPLVCTDFIDLSTVAARYFTIILAVAFYLEGKSSWRREKGTDSERQSLLKTNGNAAHHDSDSEDPSDGGQQNGYGAMSDASTDASQSSDTDGDESPWERRERQASEQMEKRLKEKGNWVTYAKSFMVFFPYIWPVGRRSLQIRVVLVGVCLLTMNFINVLIPRQLGIIMDSLAGTNNKNPWVEVLFFAGLKLVASEAGLSLLRQWLWIPVEYYSFDAISTASYSHVLNLSSDFHDSKSSSDIMMAIQSGQSVSNILESICFRAIPMLIDMVVAFLYLSVTLGPYEGFITVATASVFLYIATRMIAGLKAARKDEVSAWFREHYVRQAGIQGWSTVACFNQIGHEESRYSAAVKDRVSKSQTVYFGYVVAYAFQFLVLLSGLLAGAFLAVYQVTHDQATPGMFIMLLTYWAQLVAPLNFFAGLGRSISRDLLHAEQLLEIMQTKPTILTKEGAPPLHFSGGEVHFDHVWFSYDKKKEILKDINFTATPGMTVAFVGATGAGKSTILKLLDRFYDVTKGSIKIDKQDIRDVDLYSLRAQIGIVPQTPILFDDTIMNNVRYAKLTATDDEVYEACKAASIHEQILGFSDGYQTRVGERGIKLSGGELQRVAIARAILKRPSIVLLDEATSAVDTETEQKIQEALRTLCENRTTFIVAHRLSTIMNADRIIVVTGGEVVEQGNHEDLIRANGKYAELWSKQIFVKPKDAEPPEDKPVAKGRKAPNIVNDLSPELTNSELAKVKPTANGKANGSTTDNSSTESDDKPASSAGRRKEGSQLNPGAPAFTPRSHTGTAIMPMGGSSPTRPTPSLMPMSMPIRSMDGYFNDLATIHPPTTPQLHFLTAAAAATSSPPVAMVPAQQLQYSMCAHHHLHHHHHHHHHHPPTPQGMMVFSPPMAASPTRRRVCMKTETAGRSSLGVNDDCDNNEAGEYCRRSREEEEEEEGENSRREIAAGDGGESHNDNDDDDPFCLVDQDQEGVGSRRPPPSKHYSRYCSRRMLSKSEPAVKLLGSPPGMG</sequence>
<feature type="transmembrane region" description="Helical" evidence="8">
    <location>
        <begin position="438"/>
        <end position="456"/>
    </location>
</feature>